<dbReference type="PANTHER" id="PTHR15574:SF21">
    <property type="entry name" value="DDB1- AND CUL4-ASSOCIATED FACTOR 8"/>
    <property type="match status" value="1"/>
</dbReference>
<sequence>LRSFIRSRFSSQILNVFNMRSNTTTMGSSSRTRAPSAPPEDGTGSRSPPGRLIRRFDPLGDFTLSKFCVTSAVYSANGDAILASLNDEDIYLFDSQNDKLPPLHVYRGHRNSDTVKRVNFYGPNSEYIVSGSDDGFIYIWDRHSEGVVQWLCGDLTFAVNAIEPHPYLPMMITCGCDNNVKLWAPMERCQDLSHPGSWLKTIKNKDSSRPLFDSHPMILSMLVLRKSELSRRLFGDEEDFRVSDEEDEEEIVGEQNGNRDFADFLTNNNSSSSGNLLPSTSHSRKRNSPFVEETDSSSPKVIKQEDDAMSISSEPLGRPSTEKLSIIRAPQRHLPFNYKDLILQVAMNWGKRLRDSTTMMFTLDLPDIFRPLLNLSYPDSDNDYDDDVNGSEEDLIFQRFLRRERSHSHSGNSGTAESASTFPSSSGSNSDSSHILDDDDDSSEEPSGSRPPTPFPT</sequence>
<protein>
    <submittedName>
        <fullName evidence="5">WD_REPEATS_REGION domain-containing protein</fullName>
    </submittedName>
</protein>
<dbReference type="PANTHER" id="PTHR15574">
    <property type="entry name" value="WD REPEAT DOMAIN-CONTAINING FAMILY"/>
    <property type="match status" value="1"/>
</dbReference>
<evidence type="ECO:0000256" key="2">
    <source>
        <dbReference type="ARBA" id="ARBA00022737"/>
    </source>
</evidence>
<dbReference type="PROSITE" id="PS50082">
    <property type="entry name" value="WD_REPEATS_2"/>
    <property type="match status" value="1"/>
</dbReference>
<dbReference type="SUPFAM" id="SSF50978">
    <property type="entry name" value="WD40 repeat-like"/>
    <property type="match status" value="1"/>
</dbReference>
<accession>A0A0R3TCQ0</accession>
<dbReference type="WBParaSite" id="HNAJ_0000483901-mRNA-1">
    <property type="protein sequence ID" value="HNAJ_0000483901-mRNA-1"/>
    <property type="gene ID" value="HNAJ_0000483901"/>
</dbReference>
<name>A0A0R3TCQ0_RODNA</name>
<organism evidence="5">
    <name type="scientific">Rodentolepis nana</name>
    <name type="common">Dwarf tapeworm</name>
    <name type="synonym">Hymenolepis nana</name>
    <dbReference type="NCBI Taxonomy" id="102285"/>
    <lineage>
        <taxon>Eukaryota</taxon>
        <taxon>Metazoa</taxon>
        <taxon>Spiralia</taxon>
        <taxon>Lophotrochozoa</taxon>
        <taxon>Platyhelminthes</taxon>
        <taxon>Cestoda</taxon>
        <taxon>Eucestoda</taxon>
        <taxon>Cyclophyllidea</taxon>
        <taxon>Hymenolepididae</taxon>
        <taxon>Rodentolepis</taxon>
    </lineage>
</organism>
<keyword evidence="1 3" id="KW-0853">WD repeat</keyword>
<dbReference type="InterPro" id="IPR036322">
    <property type="entry name" value="WD40_repeat_dom_sf"/>
</dbReference>
<dbReference type="InterPro" id="IPR001680">
    <property type="entry name" value="WD40_rpt"/>
</dbReference>
<proteinExistence type="predicted"/>
<feature type="region of interest" description="Disordered" evidence="4">
    <location>
        <begin position="20"/>
        <end position="51"/>
    </location>
</feature>
<feature type="compositionally biased region" description="Low complexity" evidence="4">
    <location>
        <begin position="265"/>
        <end position="281"/>
    </location>
</feature>
<evidence type="ECO:0000256" key="3">
    <source>
        <dbReference type="PROSITE-ProRule" id="PRU00221"/>
    </source>
</evidence>
<evidence type="ECO:0000256" key="4">
    <source>
        <dbReference type="SAM" id="MobiDB-lite"/>
    </source>
</evidence>
<dbReference type="STRING" id="102285.A0A0R3TCQ0"/>
<dbReference type="InterPro" id="IPR015943">
    <property type="entry name" value="WD40/YVTN_repeat-like_dom_sf"/>
</dbReference>
<feature type="repeat" description="WD" evidence="3">
    <location>
        <begin position="121"/>
        <end position="141"/>
    </location>
</feature>
<dbReference type="AlphaFoldDB" id="A0A0R3TCQ0"/>
<dbReference type="GO" id="GO:0080008">
    <property type="term" value="C:Cul4-RING E3 ubiquitin ligase complex"/>
    <property type="evidence" value="ECO:0007669"/>
    <property type="project" value="TreeGrafter"/>
</dbReference>
<feature type="compositionally biased region" description="Low complexity" evidence="4">
    <location>
        <begin position="418"/>
        <end position="433"/>
    </location>
</feature>
<dbReference type="SMART" id="SM00320">
    <property type="entry name" value="WD40"/>
    <property type="match status" value="3"/>
</dbReference>
<reference evidence="5" key="1">
    <citation type="submission" date="2017-02" db="UniProtKB">
        <authorList>
            <consortium name="WormBaseParasite"/>
        </authorList>
    </citation>
    <scope>IDENTIFICATION</scope>
</reference>
<feature type="region of interest" description="Disordered" evidence="4">
    <location>
        <begin position="406"/>
        <end position="457"/>
    </location>
</feature>
<keyword evidence="2" id="KW-0677">Repeat</keyword>
<dbReference type="Pfam" id="PF00400">
    <property type="entry name" value="WD40"/>
    <property type="match status" value="2"/>
</dbReference>
<dbReference type="Gene3D" id="2.130.10.10">
    <property type="entry name" value="YVTN repeat-like/Quinoprotein amine dehydrogenase"/>
    <property type="match status" value="1"/>
</dbReference>
<evidence type="ECO:0000313" key="5">
    <source>
        <dbReference type="WBParaSite" id="HNAJ_0000483901-mRNA-1"/>
    </source>
</evidence>
<dbReference type="InterPro" id="IPR045151">
    <property type="entry name" value="DCAF8"/>
</dbReference>
<feature type="region of interest" description="Disordered" evidence="4">
    <location>
        <begin position="242"/>
        <end position="318"/>
    </location>
</feature>
<evidence type="ECO:0000256" key="1">
    <source>
        <dbReference type="ARBA" id="ARBA00022574"/>
    </source>
</evidence>
<dbReference type="GO" id="GO:0005737">
    <property type="term" value="C:cytoplasm"/>
    <property type="evidence" value="ECO:0007669"/>
    <property type="project" value="TreeGrafter"/>
</dbReference>